<dbReference type="KEGG" id="vg:36843889"/>
<dbReference type="EMBL" id="MG011689">
    <property type="protein sequence ID" value="AVK74748.1"/>
    <property type="molecule type" value="Genomic_DNA"/>
</dbReference>
<reference evidence="1" key="1">
    <citation type="journal article" date="2018" name="Nat. Commun.">
        <title>Diversity and evolution of the emerging Pandoraviridae family.</title>
        <authorList>
            <person name="Legendre M."/>
            <person name="Fabre E."/>
            <person name="Poirot O."/>
            <person name="Jeudy S."/>
            <person name="Lartigue A."/>
            <person name="Alempic J.M."/>
            <person name="Beucher L."/>
            <person name="Philippe N."/>
            <person name="Bertaux L."/>
            <person name="Christo-Foroux E."/>
            <person name="Labadie K."/>
            <person name="Coute Y."/>
            <person name="Abergel C."/>
            <person name="Claverie J.M."/>
        </authorList>
    </citation>
    <scope>NUCLEOTIDE SEQUENCE [LARGE SCALE GENOMIC DNA]</scope>
    <source>
        <strain evidence="1">Quercus</strain>
    </source>
</reference>
<organism evidence="1">
    <name type="scientific">Pandoravirus quercus</name>
    <dbReference type="NCBI Taxonomy" id="2107709"/>
    <lineage>
        <taxon>Viruses</taxon>
        <taxon>Pandoravirus</taxon>
    </lineage>
</organism>
<accession>A0A2U7U8H3</accession>
<protein>
    <submittedName>
        <fullName evidence="1">Uncharacterized protein</fullName>
    </submittedName>
</protein>
<name>A0A2U7U8H3_9VIRU</name>
<dbReference type="Proteomes" id="UP000248852">
    <property type="component" value="Segment"/>
</dbReference>
<sequence>MSCAVCDSGSSNNDQAPPPLEWRDWVSLAYDRGHVLRARDCATLMPHETLLLASIDKSLLRQRDETVDGAVPPTPAALFFGGDVEAAVLTGRVWLARGAVRVAMPAACLKEHWPARDNTMVEVGHCSLGWPDLDTGKTIGDASQPMQEWKWQAEAGVPTCAWRPATAREGRATCCGKTCSPCRPSTPPVTMMASLATMPPITTNMKGTWHVGRGAPISKTHPLPARHAAPSWPRLSVFWQMVSVTGDAPTTSRRRILRSGSPCGTLFPRGCPTSRPN</sequence>
<proteinExistence type="predicted"/>
<gene>
    <name evidence="1" type="ORF">pqer_cds_326</name>
</gene>
<dbReference type="RefSeq" id="YP_009483017.1">
    <property type="nucleotide sequence ID" value="NC_037667.1"/>
</dbReference>
<evidence type="ECO:0000313" key="1">
    <source>
        <dbReference type="EMBL" id="AVK74748.1"/>
    </source>
</evidence>
<dbReference type="GeneID" id="36843889"/>